<evidence type="ECO:0000313" key="2">
    <source>
        <dbReference type="EMBL" id="EOB14689.1"/>
    </source>
</evidence>
<organism evidence="2 3">
    <name type="scientific">Nosema bombycis (strain CQ1 / CVCC 102059)</name>
    <name type="common">Microsporidian parasite</name>
    <name type="synonym">Pebrine of silkworm</name>
    <dbReference type="NCBI Taxonomy" id="578461"/>
    <lineage>
        <taxon>Eukaryota</taxon>
        <taxon>Fungi</taxon>
        <taxon>Fungi incertae sedis</taxon>
        <taxon>Microsporidia</taxon>
        <taxon>Nosematidae</taxon>
        <taxon>Nosema</taxon>
    </lineage>
</organism>
<reference evidence="2 3" key="1">
    <citation type="journal article" date="2013" name="BMC Genomics">
        <title>Comparative genomics of parasitic silkworm microsporidia reveal an association between genome expansion and host adaptation.</title>
        <authorList>
            <person name="Pan G."/>
            <person name="Xu J."/>
            <person name="Li T."/>
            <person name="Xia Q."/>
            <person name="Liu S.L."/>
            <person name="Zhang G."/>
            <person name="Li S."/>
            <person name="Li C."/>
            <person name="Liu H."/>
            <person name="Yang L."/>
            <person name="Liu T."/>
            <person name="Zhang X."/>
            <person name="Wu Z."/>
            <person name="Fan W."/>
            <person name="Dang X."/>
            <person name="Xiang H."/>
            <person name="Tao M."/>
            <person name="Li Y."/>
            <person name="Hu J."/>
            <person name="Li Z."/>
            <person name="Lin L."/>
            <person name="Luo J."/>
            <person name="Geng L."/>
            <person name="Wang L."/>
            <person name="Long M."/>
            <person name="Wan Y."/>
            <person name="He N."/>
            <person name="Zhang Z."/>
            <person name="Lu C."/>
            <person name="Keeling P.J."/>
            <person name="Wang J."/>
            <person name="Xiang Z."/>
            <person name="Zhou Z."/>
        </authorList>
    </citation>
    <scope>NUCLEOTIDE SEQUENCE [LARGE SCALE GENOMIC DNA]</scope>
    <source>
        <strain evidence="3">CQ1 / CVCC 102059</strain>
    </source>
</reference>
<keyword evidence="1" id="KW-0732">Signal</keyword>
<dbReference type="EMBL" id="KB908926">
    <property type="protein sequence ID" value="EOB14689.1"/>
    <property type="molecule type" value="Genomic_DNA"/>
</dbReference>
<dbReference type="VEuPathDB" id="MicrosporidiaDB:NBO_18g0016"/>
<sequence length="333" mass="38863">MNNKWKSKTLLFNFVACFCSFATLEDNDIIGVVSHEKTKQATCFKKLDYESNYKSSLDHVEFIESSSHLLTNDREIKTTSFDYEQIYLKMYEIYIKIIKNFLEKFNMPIISKDEGIKCLNKIAELLNPVVSKTFISKMISIHIDKIKILENSLKGISTDLEVYLTHIIPNVRKAILKEKEKLVLIKNVLRMSDCELINVINMKNNDINDSIIRLDLLESSLYILIAVTIPELIKSLKAAKVELIRMDVKTMLLIIRVKKFINDIISIKERNMIEINNYLSKGANILQILKFNKKYLNFISTLYDVLFKARELIENFDEIKKYLDRTILDILPI</sequence>
<feature type="chain" id="PRO_5004344639" evidence="1">
    <location>
        <begin position="25"/>
        <end position="333"/>
    </location>
</feature>
<protein>
    <submittedName>
        <fullName evidence="2">Uncharacterized protein</fullName>
    </submittedName>
</protein>
<dbReference type="AlphaFoldDB" id="R0M9N0"/>
<gene>
    <name evidence="2" type="ORF">NBO_18g0016</name>
</gene>
<keyword evidence="3" id="KW-1185">Reference proteome</keyword>
<accession>R0M9N0</accession>
<dbReference type="Proteomes" id="UP000016927">
    <property type="component" value="Unassembled WGS sequence"/>
</dbReference>
<evidence type="ECO:0000256" key="1">
    <source>
        <dbReference type="SAM" id="SignalP"/>
    </source>
</evidence>
<evidence type="ECO:0000313" key="3">
    <source>
        <dbReference type="Proteomes" id="UP000016927"/>
    </source>
</evidence>
<dbReference type="HOGENOM" id="CLU_834439_0_0_1"/>
<proteinExistence type="predicted"/>
<feature type="signal peptide" evidence="1">
    <location>
        <begin position="1"/>
        <end position="24"/>
    </location>
</feature>
<name>R0M9N0_NOSB1</name>